<organism evidence="3 4">
    <name type="scientific">Grifola frondosa</name>
    <name type="common">Maitake</name>
    <name type="synonym">Polyporus frondosus</name>
    <dbReference type="NCBI Taxonomy" id="5627"/>
    <lineage>
        <taxon>Eukaryota</taxon>
        <taxon>Fungi</taxon>
        <taxon>Dikarya</taxon>
        <taxon>Basidiomycota</taxon>
        <taxon>Agaricomycotina</taxon>
        <taxon>Agaricomycetes</taxon>
        <taxon>Polyporales</taxon>
        <taxon>Grifolaceae</taxon>
        <taxon>Grifola</taxon>
    </lineage>
</organism>
<keyword evidence="1" id="KW-1133">Transmembrane helix</keyword>
<dbReference type="PANTHER" id="PTHR40465:SF1">
    <property type="entry name" value="DUF6534 DOMAIN-CONTAINING PROTEIN"/>
    <property type="match status" value="1"/>
</dbReference>
<feature type="transmembrane region" description="Helical" evidence="1">
    <location>
        <begin position="232"/>
        <end position="253"/>
    </location>
</feature>
<evidence type="ECO:0000256" key="1">
    <source>
        <dbReference type="SAM" id="Phobius"/>
    </source>
</evidence>
<dbReference type="InterPro" id="IPR045339">
    <property type="entry name" value="DUF6534"/>
</dbReference>
<keyword evidence="4" id="KW-1185">Reference proteome</keyword>
<sequence>MSAAFEAAFGGFLVTTFIATALYGVTIVQVYVYLRNYPKDSVYLRMLVLAIWLAETVHTAFCIHQQYNYLIIDFDNPVALVSNVWSLTAALLIEVIVANTVQGFFIHRIWILNGRSVNIMLAPATILLVLEYVFQRAATVVLLLMFGSGNLSEYRKDAGSIIVTICALCVAAVNDFLVTLVLIRSLYRRRSGVPETDDLIRVLMVYIVNTGLIPMLNSLAILFTFVFFSNSLVYVGLLWIECKLYANSFLATLNARKSLRGHKPHVALYDSNSLELSRRQPPAQHIEIFPKTSRVTVHDGAPDAASSASIKVNQIVGPSNSAGGELSTRKAALLV</sequence>
<feature type="transmembrane region" description="Helical" evidence="1">
    <location>
        <begin position="87"/>
        <end position="107"/>
    </location>
</feature>
<feature type="transmembrane region" description="Helical" evidence="1">
    <location>
        <begin position="158"/>
        <end position="183"/>
    </location>
</feature>
<accession>A0A1C7LMV8</accession>
<dbReference type="EMBL" id="LUGG01000043">
    <property type="protein sequence ID" value="OBZ65536.1"/>
    <property type="molecule type" value="Genomic_DNA"/>
</dbReference>
<dbReference type="AlphaFoldDB" id="A0A1C7LMV8"/>
<name>A0A1C7LMV8_GRIFR</name>
<dbReference type="OMA" id="INSASWD"/>
<dbReference type="Proteomes" id="UP000092993">
    <property type="component" value="Unassembled WGS sequence"/>
</dbReference>
<dbReference type="STRING" id="5627.A0A1C7LMV8"/>
<evidence type="ECO:0000313" key="3">
    <source>
        <dbReference type="EMBL" id="OBZ65536.1"/>
    </source>
</evidence>
<dbReference type="OrthoDB" id="2752740at2759"/>
<protein>
    <recommendedName>
        <fullName evidence="2">DUF6534 domain-containing protein</fullName>
    </recommendedName>
</protein>
<feature type="domain" description="DUF6534" evidence="2">
    <location>
        <begin position="171"/>
        <end position="258"/>
    </location>
</feature>
<keyword evidence="1" id="KW-0812">Transmembrane</keyword>
<proteinExistence type="predicted"/>
<reference evidence="3 4" key="1">
    <citation type="submission" date="2016-03" db="EMBL/GenBank/DDBJ databases">
        <title>Whole genome sequencing of Grifola frondosa 9006-11.</title>
        <authorList>
            <person name="Min B."/>
            <person name="Park H."/>
            <person name="Kim J.-G."/>
            <person name="Cho H."/>
            <person name="Oh Y.-L."/>
            <person name="Kong W.-S."/>
            <person name="Choi I.-G."/>
        </authorList>
    </citation>
    <scope>NUCLEOTIDE SEQUENCE [LARGE SCALE GENOMIC DNA]</scope>
    <source>
        <strain evidence="3 4">9006-11</strain>
    </source>
</reference>
<feature type="transmembrane region" description="Helical" evidence="1">
    <location>
        <begin position="203"/>
        <end position="226"/>
    </location>
</feature>
<feature type="transmembrane region" description="Helical" evidence="1">
    <location>
        <begin position="12"/>
        <end position="34"/>
    </location>
</feature>
<evidence type="ECO:0000259" key="2">
    <source>
        <dbReference type="Pfam" id="PF20152"/>
    </source>
</evidence>
<dbReference type="PANTHER" id="PTHR40465">
    <property type="entry name" value="CHROMOSOME 1, WHOLE GENOME SHOTGUN SEQUENCE"/>
    <property type="match status" value="1"/>
</dbReference>
<gene>
    <name evidence="3" type="ORF">A0H81_14508</name>
</gene>
<feature type="transmembrane region" description="Helical" evidence="1">
    <location>
        <begin position="119"/>
        <end position="146"/>
    </location>
</feature>
<keyword evidence="1" id="KW-0472">Membrane</keyword>
<evidence type="ECO:0000313" key="4">
    <source>
        <dbReference type="Proteomes" id="UP000092993"/>
    </source>
</evidence>
<feature type="transmembrane region" description="Helical" evidence="1">
    <location>
        <begin position="46"/>
        <end position="67"/>
    </location>
</feature>
<dbReference type="Pfam" id="PF20152">
    <property type="entry name" value="DUF6534"/>
    <property type="match status" value="1"/>
</dbReference>
<comment type="caution">
    <text evidence="3">The sequence shown here is derived from an EMBL/GenBank/DDBJ whole genome shotgun (WGS) entry which is preliminary data.</text>
</comment>